<keyword evidence="3" id="KW-1185">Reference proteome</keyword>
<feature type="transmembrane region" description="Helical" evidence="1">
    <location>
        <begin position="60"/>
        <end position="78"/>
    </location>
</feature>
<organism evidence="2 3">
    <name type="scientific">Isachenkonia alkalipeptolytica</name>
    <dbReference type="NCBI Taxonomy" id="2565777"/>
    <lineage>
        <taxon>Bacteria</taxon>
        <taxon>Bacillati</taxon>
        <taxon>Bacillota</taxon>
        <taxon>Clostridia</taxon>
        <taxon>Eubacteriales</taxon>
        <taxon>Clostridiaceae</taxon>
        <taxon>Isachenkonia</taxon>
    </lineage>
</organism>
<dbReference type="GO" id="GO:0015661">
    <property type="term" value="F:L-lysine efflux transmembrane transporter activity"/>
    <property type="evidence" value="ECO:0007669"/>
    <property type="project" value="InterPro"/>
</dbReference>
<evidence type="ECO:0000256" key="1">
    <source>
        <dbReference type="SAM" id="Phobius"/>
    </source>
</evidence>
<gene>
    <name evidence="2" type="ORF">ISALK_03905</name>
</gene>
<proteinExistence type="predicted"/>
<dbReference type="RefSeq" id="WP_160719249.1">
    <property type="nucleotide sequence ID" value="NZ_SUMG01000003.1"/>
</dbReference>
<evidence type="ECO:0000313" key="3">
    <source>
        <dbReference type="Proteomes" id="UP000449710"/>
    </source>
</evidence>
<dbReference type="Proteomes" id="UP000449710">
    <property type="component" value="Unassembled WGS sequence"/>
</dbReference>
<dbReference type="PANTHER" id="PTHR35804:SF1">
    <property type="entry name" value="LYSINE EXPORTER LYSO"/>
    <property type="match status" value="1"/>
</dbReference>
<accession>A0AA43XIY1</accession>
<keyword evidence="1" id="KW-1133">Transmembrane helix</keyword>
<dbReference type="Pfam" id="PF03956">
    <property type="entry name" value="Lys_export"/>
    <property type="match status" value="1"/>
</dbReference>
<evidence type="ECO:0000313" key="2">
    <source>
        <dbReference type="EMBL" id="NBG87638.1"/>
    </source>
</evidence>
<keyword evidence="1" id="KW-0812">Transmembrane</keyword>
<dbReference type="PANTHER" id="PTHR35804">
    <property type="entry name" value="LYSINE EXPORTER LYSO"/>
    <property type="match status" value="1"/>
</dbReference>
<protein>
    <submittedName>
        <fullName evidence="2">Lysine exporter LysO family protein</fullName>
    </submittedName>
</protein>
<comment type="caution">
    <text evidence="2">The sequence shown here is derived from an EMBL/GenBank/DDBJ whole genome shotgun (WGS) entry which is preliminary data.</text>
</comment>
<sequence length="198" mass="20820">MSITILLTVALGVLSGIFLFPESLQESMGFWISFGLGLLLFFVGIDIGSNRGILGRIRRIGFKVFLVPLMVAVGSILGTTLAGIVMGMNLAESAAIGAGFGWYSLSAIELSKHSAYLGTLAFVTNISREVIALVSIPFIAKYIGKLEAIAPAGATAMDTVLPVISRSTNAHIAIISFITGVVLSSMVPILVPLLMLFS</sequence>
<keyword evidence="1" id="KW-0472">Membrane</keyword>
<dbReference type="InterPro" id="IPR005642">
    <property type="entry name" value="LysO"/>
</dbReference>
<name>A0AA43XIY1_9CLOT</name>
<feature type="transmembrane region" description="Helical" evidence="1">
    <location>
        <begin position="29"/>
        <end position="48"/>
    </location>
</feature>
<feature type="transmembrane region" description="Helical" evidence="1">
    <location>
        <begin position="172"/>
        <end position="197"/>
    </location>
</feature>
<dbReference type="AlphaFoldDB" id="A0AA43XIY1"/>
<dbReference type="EMBL" id="SUMG01000003">
    <property type="protein sequence ID" value="NBG87638.1"/>
    <property type="molecule type" value="Genomic_DNA"/>
</dbReference>
<dbReference type="GO" id="GO:0005886">
    <property type="term" value="C:plasma membrane"/>
    <property type="evidence" value="ECO:0007669"/>
    <property type="project" value="TreeGrafter"/>
</dbReference>
<reference evidence="2 3" key="1">
    <citation type="submission" date="2019-04" db="EMBL/GenBank/DDBJ databases">
        <title>Isachenkonia alkalipeptolytica gen. nov. sp. nov. a new anaerobic, alkiliphilic organothrophic bacterium capable to reduce synthesized ferrihydrite isolated from a soda lake.</title>
        <authorList>
            <person name="Toshchakov S.V."/>
            <person name="Zavarzina D.G."/>
            <person name="Zhilina T.N."/>
            <person name="Kostrikina N.A."/>
            <person name="Kublanov I.V."/>
        </authorList>
    </citation>
    <scope>NUCLEOTIDE SEQUENCE [LARGE SCALE GENOMIC DNA]</scope>
    <source>
        <strain evidence="2 3">Z-1701</strain>
    </source>
</reference>